<sequence>DNETVVEDYKKSVEVENVCNKLWEERVAALVGKRKKKIFQSQEALDEACEAWLEKDSSSQLAVSILKDEEETETIRGLQIRTSGHLRLRNIEANLKFWRNFKLLNYYSPAYLNYYSPDYVVKISDPYRNQWK</sequence>
<reference evidence="1 2" key="1">
    <citation type="submission" date="2021-06" db="EMBL/GenBank/DDBJ databases">
        <authorList>
            <person name="Kallberg Y."/>
            <person name="Tangrot J."/>
            <person name="Rosling A."/>
        </authorList>
    </citation>
    <scope>NUCLEOTIDE SEQUENCE [LARGE SCALE GENOMIC DNA]</scope>
    <source>
        <strain evidence="1 2">120-4 pot B 10/14</strain>
    </source>
</reference>
<dbReference type="Proteomes" id="UP000789901">
    <property type="component" value="Unassembled WGS sequence"/>
</dbReference>
<evidence type="ECO:0000313" key="1">
    <source>
        <dbReference type="EMBL" id="CAG8852619.1"/>
    </source>
</evidence>
<evidence type="ECO:0000313" key="2">
    <source>
        <dbReference type="Proteomes" id="UP000789901"/>
    </source>
</evidence>
<accession>A0ABN7XBN1</accession>
<comment type="caution">
    <text evidence="1">The sequence shown here is derived from an EMBL/GenBank/DDBJ whole genome shotgun (WGS) entry which is preliminary data.</text>
</comment>
<keyword evidence="2" id="KW-1185">Reference proteome</keyword>
<proteinExistence type="predicted"/>
<organism evidence="1 2">
    <name type="scientific">Gigaspora margarita</name>
    <dbReference type="NCBI Taxonomy" id="4874"/>
    <lineage>
        <taxon>Eukaryota</taxon>
        <taxon>Fungi</taxon>
        <taxon>Fungi incertae sedis</taxon>
        <taxon>Mucoromycota</taxon>
        <taxon>Glomeromycotina</taxon>
        <taxon>Glomeromycetes</taxon>
        <taxon>Diversisporales</taxon>
        <taxon>Gigasporaceae</taxon>
        <taxon>Gigaspora</taxon>
    </lineage>
</organism>
<feature type="non-terminal residue" evidence="1">
    <location>
        <position position="1"/>
    </location>
</feature>
<gene>
    <name evidence="1" type="ORF">GMARGA_LOCUS41440</name>
</gene>
<feature type="non-terminal residue" evidence="1">
    <location>
        <position position="132"/>
    </location>
</feature>
<name>A0ABN7XBN1_GIGMA</name>
<protein>
    <submittedName>
        <fullName evidence="1">19238_t:CDS:1</fullName>
    </submittedName>
</protein>
<dbReference type="EMBL" id="CAJVQB010114376">
    <property type="protein sequence ID" value="CAG8852619.1"/>
    <property type="molecule type" value="Genomic_DNA"/>
</dbReference>